<feature type="compositionally biased region" description="Basic and acidic residues" evidence="6">
    <location>
        <begin position="1"/>
        <end position="14"/>
    </location>
</feature>
<protein>
    <submittedName>
        <fullName evidence="7">Leucine Rich Repeat</fullName>
    </submittedName>
</protein>
<dbReference type="PANTHER" id="PTHR48056">
    <property type="entry name" value="LRR RECEPTOR-LIKE SERINE/THREONINE-PROTEIN KINASE-RELATED"/>
    <property type="match status" value="1"/>
</dbReference>
<accession>A0A9N8D9A3</accession>
<name>A0A9N8D9A3_9STRA</name>
<feature type="region of interest" description="Disordered" evidence="6">
    <location>
        <begin position="320"/>
        <end position="390"/>
    </location>
</feature>
<sequence>MREEEDQESHKTPDDTPPPSFTGTERMSEGDYSQEGDSSELITHESVTVGGDADPLAAPFSPDQLGVALLGETTKLPAKSTGAKNVIAQHNQEDLAKYPTEVYQYPKTGGGDANSCISSITELPDILSSKSMYPSLESLMQIEDKEEPASAAAMLSTVQEGDDEETDGAHKSRISSGGGTLTSSSTAGRSHTVKLEQVPKETAPPQDDDGIHDIQTIVAEEDHTLGGSTLTPASGVTPANSVVWRLMERHNQNSTQERMSTEDLLLNNNSGTQEDLQDTPLVSHHDHKKKSDTFPAGQPPQSVVSELSSIYAGLSAESPSSLSLTTASKGTSTHHTGSSSSTGYAFVPPPNSATSPDIVPQAPVSSKASITSHATTGSNTASAMTSKNPKSLTVVQEEYHHNLLSYHPDTRSVGSNPVDEPSVATYRSHGSNSTPGASHVDSLNSMEHRVQVKVAGAFSASGEDDAAAKVKKAMKESMNHNNIIPTKTTIGMALAANAPPAIPDEQKQPMTTNKALDANDSPPLGTTDPVDMDGKVNALNGTVQGSSDAVDQQQQQQRAPRLPVGLPLAQSNRPSASMADPEAGNNVVTTTSGDVPESGGDNNDGNDDGDASLARATPVDQPDLQVAESMDSRRDKTHGVELWGGCVVPTLALYIAASIACGGLFAIGVAILVAVIQQDNSAAADESLSSADYALRTKAGDEIKIHLEAVLGQDFFPVDPTGIQPETTAFDWLIYEDPLQMNRTAPNLLQRFLVVYFYMIMTEEGPWKNCNPPDKNQSRHTNVDLCYYEGLLGDGVHPEKTAYRYTVFFSHYDEILATRWLTGSHECHWAGLFCDQEKNIAAIHLDDMQLNGTLPIEIAHLESLTSLSLANNQLSGPLPSELGSVKGLTYMDLNFNQFTGEFPEEWWDLKGLRHLNLGFNALQMGRLPAEVGDLSKLEFLRLDGSGVTGTLPKELFELTKLDWLILQYNALTGTLPTEVGLLHENLQFFGVGFNNELVGMIPTEVALMTSLVELGMSKCSFSGTVPEELLFGLTQLNGWFLDYNRLTGTISTNFAQLTSLSYLLLSHNPITGTVPTELGLLSVLQRVDLDDTDLMGTMPDELCFLRAPHSLSKLKADCEPLSNGFIPMECPAQCCTKCCNQESGTCTKTTA</sequence>
<feature type="compositionally biased region" description="Polar residues" evidence="6">
    <location>
        <begin position="363"/>
        <end position="390"/>
    </location>
</feature>
<feature type="region of interest" description="Disordered" evidence="6">
    <location>
        <begin position="145"/>
        <end position="211"/>
    </location>
</feature>
<comment type="caution">
    <text evidence="7">The sequence shown here is derived from an EMBL/GenBank/DDBJ whole genome shotgun (WGS) entry which is preliminary data.</text>
</comment>
<proteinExistence type="predicted"/>
<dbReference type="InterPro" id="IPR050647">
    <property type="entry name" value="Plant_LRR-RLKs"/>
</dbReference>
<keyword evidence="5" id="KW-0472">Membrane</keyword>
<organism evidence="7 8">
    <name type="scientific">Seminavis robusta</name>
    <dbReference type="NCBI Taxonomy" id="568900"/>
    <lineage>
        <taxon>Eukaryota</taxon>
        <taxon>Sar</taxon>
        <taxon>Stramenopiles</taxon>
        <taxon>Ochrophyta</taxon>
        <taxon>Bacillariophyta</taxon>
        <taxon>Bacillariophyceae</taxon>
        <taxon>Bacillariophycidae</taxon>
        <taxon>Naviculales</taxon>
        <taxon>Naviculaceae</taxon>
        <taxon>Seminavis</taxon>
    </lineage>
</organism>
<keyword evidence="3" id="KW-0732">Signal</keyword>
<feature type="compositionally biased region" description="Polar residues" evidence="6">
    <location>
        <begin position="539"/>
        <end position="551"/>
    </location>
</feature>
<feature type="region of interest" description="Disordered" evidence="6">
    <location>
        <begin position="1"/>
        <end position="62"/>
    </location>
</feature>
<comment type="subcellular location">
    <subcellularLocation>
        <location evidence="1">Membrane</location>
    </subcellularLocation>
</comment>
<evidence type="ECO:0000313" key="7">
    <source>
        <dbReference type="EMBL" id="CAB9497541.1"/>
    </source>
</evidence>
<dbReference type="OrthoDB" id="1394818at2759"/>
<reference evidence="7" key="1">
    <citation type="submission" date="2020-06" db="EMBL/GenBank/DDBJ databases">
        <authorList>
            <consortium name="Plant Systems Biology data submission"/>
        </authorList>
    </citation>
    <scope>NUCLEOTIDE SEQUENCE</scope>
    <source>
        <strain evidence="7">D6</strain>
    </source>
</reference>
<evidence type="ECO:0000256" key="3">
    <source>
        <dbReference type="ARBA" id="ARBA00022729"/>
    </source>
</evidence>
<dbReference type="Pfam" id="PF13855">
    <property type="entry name" value="LRR_8"/>
    <property type="match status" value="1"/>
</dbReference>
<dbReference type="Proteomes" id="UP001153069">
    <property type="component" value="Unassembled WGS sequence"/>
</dbReference>
<evidence type="ECO:0000256" key="4">
    <source>
        <dbReference type="ARBA" id="ARBA00022737"/>
    </source>
</evidence>
<feature type="compositionally biased region" description="Polar residues" evidence="6">
    <location>
        <begin position="428"/>
        <end position="441"/>
    </location>
</feature>
<keyword evidence="2" id="KW-0433">Leucine-rich repeat</keyword>
<dbReference type="Pfam" id="PF00560">
    <property type="entry name" value="LRR_1"/>
    <property type="match status" value="1"/>
</dbReference>
<dbReference type="AlphaFoldDB" id="A0A9N8D9A3"/>
<dbReference type="InterPro" id="IPR032675">
    <property type="entry name" value="LRR_dom_sf"/>
</dbReference>
<feature type="region of interest" description="Disordered" evidence="6">
    <location>
        <begin position="406"/>
        <end position="441"/>
    </location>
</feature>
<feature type="compositionally biased region" description="Low complexity" evidence="6">
    <location>
        <begin position="181"/>
        <end position="190"/>
    </location>
</feature>
<dbReference type="FunFam" id="3.80.10.10:FF:000400">
    <property type="entry name" value="Nuclear pore complex protein NUP107"/>
    <property type="match status" value="1"/>
</dbReference>
<evidence type="ECO:0000313" key="8">
    <source>
        <dbReference type="Proteomes" id="UP001153069"/>
    </source>
</evidence>
<feature type="region of interest" description="Disordered" evidence="6">
    <location>
        <begin position="500"/>
        <end position="622"/>
    </location>
</feature>
<keyword evidence="8" id="KW-1185">Reference proteome</keyword>
<dbReference type="SMART" id="SM00369">
    <property type="entry name" value="LRR_TYP"/>
    <property type="match status" value="4"/>
</dbReference>
<dbReference type="InterPro" id="IPR001611">
    <property type="entry name" value="Leu-rich_rpt"/>
</dbReference>
<dbReference type="EMBL" id="CAICTM010000021">
    <property type="protein sequence ID" value="CAB9497541.1"/>
    <property type="molecule type" value="Genomic_DNA"/>
</dbReference>
<gene>
    <name evidence="7" type="ORF">SEMRO_21_G014870.1</name>
</gene>
<dbReference type="SUPFAM" id="SSF52058">
    <property type="entry name" value="L domain-like"/>
    <property type="match status" value="1"/>
</dbReference>
<evidence type="ECO:0000256" key="6">
    <source>
        <dbReference type="SAM" id="MobiDB-lite"/>
    </source>
</evidence>
<evidence type="ECO:0000256" key="5">
    <source>
        <dbReference type="ARBA" id="ARBA00023136"/>
    </source>
</evidence>
<evidence type="ECO:0000256" key="1">
    <source>
        <dbReference type="ARBA" id="ARBA00004370"/>
    </source>
</evidence>
<keyword evidence="4" id="KW-0677">Repeat</keyword>
<evidence type="ECO:0000256" key="2">
    <source>
        <dbReference type="ARBA" id="ARBA00022614"/>
    </source>
</evidence>
<dbReference type="Gene3D" id="3.80.10.10">
    <property type="entry name" value="Ribonuclease Inhibitor"/>
    <property type="match status" value="3"/>
</dbReference>
<feature type="region of interest" description="Disordered" evidence="6">
    <location>
        <begin position="268"/>
        <end position="301"/>
    </location>
</feature>
<dbReference type="InterPro" id="IPR003591">
    <property type="entry name" value="Leu-rich_rpt_typical-subtyp"/>
</dbReference>
<feature type="compositionally biased region" description="Low complexity" evidence="6">
    <location>
        <begin position="325"/>
        <end position="343"/>
    </location>
</feature>
<dbReference type="GO" id="GO:0016020">
    <property type="term" value="C:membrane"/>
    <property type="evidence" value="ECO:0007669"/>
    <property type="project" value="UniProtKB-SubCell"/>
</dbReference>